<dbReference type="PANTHER" id="PTHR33744:SF1">
    <property type="entry name" value="DNA-BINDING TRANSCRIPTIONAL ACTIVATOR ADER"/>
    <property type="match status" value="1"/>
</dbReference>
<dbReference type="InterPro" id="IPR042070">
    <property type="entry name" value="PucR_C-HTH_sf"/>
</dbReference>
<dbReference type="OrthoDB" id="8026818at2"/>
<evidence type="ECO:0000259" key="1">
    <source>
        <dbReference type="Pfam" id="PF07905"/>
    </source>
</evidence>
<evidence type="ECO:0000313" key="4">
    <source>
        <dbReference type="Proteomes" id="UP000219482"/>
    </source>
</evidence>
<evidence type="ECO:0000313" key="3">
    <source>
        <dbReference type="EMBL" id="SOE00965.1"/>
    </source>
</evidence>
<gene>
    <name evidence="3" type="ORF">SAMN06272739_2888</name>
</gene>
<proteinExistence type="predicted"/>
<dbReference type="RefSeq" id="WP_097184567.1">
    <property type="nucleotide sequence ID" value="NZ_OCNK01000003.1"/>
</dbReference>
<dbReference type="AlphaFoldDB" id="A0A286GZL3"/>
<sequence>MLPTVTEVLRLPALRAAAPEVLAGDPDSAIVRWVHSSEVYEMGGLLAGGELLLTTGLGLHGRTAQQVAGYVEQLADAGCSALALEVGRSFAVVPHELVQTARRRGMVLLALHEVVPFVRMVEDFHDLLLRRKLSWRRAGEPIWQELLGLVVSGQGLAAVLHATARMADCPVELVDVDGRVVERSHTPGLLDSTARTVAEVRGPHGPVGRLVLHGRPTAGRTGVAGRAAVAVALELGRHPDLGSRPSLAQAVVTDMVAGVLVSQGDLQARMSAAGWAPAPGAAVLVLAVEVDRRTPASEAVPAVREAAESVLGRCLVGAAGSAVVVLARGWPRSAQRRQRDAAEDLLRQLRAGALGAAVRTIGVADPVGELAAVPGAVARAREVVTLSRRIGSREPVVLAQDVAVHRLLAGGLDASEIAAFVTGQLGPLVDHDAAHGTDLLRTLDAHVATGLSKTRTADVLGIRRQTLYARLERIEHLLGAPVDDPGQRTCLGLALSAWRMRTGLDPQTVPAATRGGVAGPVPVLAGGAGG</sequence>
<evidence type="ECO:0000259" key="2">
    <source>
        <dbReference type="Pfam" id="PF13556"/>
    </source>
</evidence>
<dbReference type="InterPro" id="IPR025736">
    <property type="entry name" value="PucR_C-HTH_dom"/>
</dbReference>
<dbReference type="Proteomes" id="UP000219482">
    <property type="component" value="Unassembled WGS sequence"/>
</dbReference>
<dbReference type="InterPro" id="IPR051448">
    <property type="entry name" value="CdaR-like_regulators"/>
</dbReference>
<accession>A0A286GZL3</accession>
<dbReference type="Pfam" id="PF13556">
    <property type="entry name" value="HTH_30"/>
    <property type="match status" value="1"/>
</dbReference>
<dbReference type="Pfam" id="PF07905">
    <property type="entry name" value="PucR"/>
    <property type="match status" value="1"/>
</dbReference>
<feature type="domain" description="Purine catabolism PurC-like" evidence="1">
    <location>
        <begin position="7"/>
        <end position="128"/>
    </location>
</feature>
<protein>
    <submittedName>
        <fullName evidence="3">Purine catabolism regulatory protein</fullName>
    </submittedName>
</protein>
<name>A0A286GZL3_9ACTN</name>
<feature type="domain" description="PucR C-terminal helix-turn-helix" evidence="2">
    <location>
        <begin position="439"/>
        <end position="496"/>
    </location>
</feature>
<dbReference type="InterPro" id="IPR012914">
    <property type="entry name" value="PucR_dom"/>
</dbReference>
<reference evidence="4" key="1">
    <citation type="submission" date="2017-09" db="EMBL/GenBank/DDBJ databases">
        <authorList>
            <person name="Varghese N."/>
            <person name="Submissions S."/>
        </authorList>
    </citation>
    <scope>NUCLEOTIDE SEQUENCE [LARGE SCALE GENOMIC DNA]</scope>
    <source>
        <strain evidence="4">DSM 44270</strain>
    </source>
</reference>
<dbReference type="EMBL" id="OCNK01000003">
    <property type="protein sequence ID" value="SOE00965.1"/>
    <property type="molecule type" value="Genomic_DNA"/>
</dbReference>
<dbReference type="PANTHER" id="PTHR33744">
    <property type="entry name" value="CARBOHYDRATE DIACID REGULATOR"/>
    <property type="match status" value="1"/>
</dbReference>
<dbReference type="Gene3D" id="1.10.10.2840">
    <property type="entry name" value="PucR C-terminal helix-turn-helix domain"/>
    <property type="match status" value="1"/>
</dbReference>
<organism evidence="3 4">
    <name type="scientific">Blastococcus haudaquaticus</name>
    <dbReference type="NCBI Taxonomy" id="1938745"/>
    <lineage>
        <taxon>Bacteria</taxon>
        <taxon>Bacillati</taxon>
        <taxon>Actinomycetota</taxon>
        <taxon>Actinomycetes</taxon>
        <taxon>Geodermatophilales</taxon>
        <taxon>Geodermatophilaceae</taxon>
        <taxon>Blastococcus</taxon>
    </lineage>
</organism>
<keyword evidence="4" id="KW-1185">Reference proteome</keyword>